<proteinExistence type="predicted"/>
<keyword evidence="4 6" id="KW-1133">Transmembrane helix</keyword>
<dbReference type="Proteomes" id="UP001500221">
    <property type="component" value="Unassembled WGS sequence"/>
</dbReference>
<evidence type="ECO:0000256" key="2">
    <source>
        <dbReference type="ARBA" id="ARBA00022475"/>
    </source>
</evidence>
<keyword evidence="2" id="KW-1003">Cell membrane</keyword>
<protein>
    <recommendedName>
        <fullName evidence="7">PDGLE domain-containing protein</fullName>
    </recommendedName>
</protein>
<evidence type="ECO:0000256" key="4">
    <source>
        <dbReference type="ARBA" id="ARBA00022989"/>
    </source>
</evidence>
<sequence>MSAGTSRRRVSARVVAAAILLVSLLLAGVVSFYADSDPDGLSKVAIEQGFAGTETEHATGEGPFAGYGASFVDDERAAGGLAGVVGVLVVLGLGSGLAFALRRRPEPLADAEGARSGRAPA</sequence>
<evidence type="ECO:0000259" key="7">
    <source>
        <dbReference type="Pfam" id="PF13190"/>
    </source>
</evidence>
<keyword evidence="5 6" id="KW-0472">Membrane</keyword>
<keyword evidence="9" id="KW-1185">Reference proteome</keyword>
<gene>
    <name evidence="8" type="ORF">GCM10023340_39240</name>
</gene>
<evidence type="ECO:0000313" key="8">
    <source>
        <dbReference type="EMBL" id="GAA5154915.1"/>
    </source>
</evidence>
<dbReference type="EMBL" id="BAABKG010000005">
    <property type="protein sequence ID" value="GAA5154915.1"/>
    <property type="molecule type" value="Genomic_DNA"/>
</dbReference>
<accession>A0ABP9Q020</accession>
<dbReference type="InterPro" id="IPR025937">
    <property type="entry name" value="PDGLE_dom"/>
</dbReference>
<feature type="domain" description="PDGLE" evidence="7">
    <location>
        <begin position="15"/>
        <end position="103"/>
    </location>
</feature>
<feature type="transmembrane region" description="Helical" evidence="6">
    <location>
        <begin position="77"/>
        <end position="101"/>
    </location>
</feature>
<dbReference type="RefSeq" id="WP_345462755.1">
    <property type="nucleotide sequence ID" value="NZ_BAABKG010000005.1"/>
</dbReference>
<evidence type="ECO:0000256" key="3">
    <source>
        <dbReference type="ARBA" id="ARBA00022692"/>
    </source>
</evidence>
<comment type="subcellular location">
    <subcellularLocation>
        <location evidence="1">Cell membrane</location>
    </subcellularLocation>
</comment>
<evidence type="ECO:0000313" key="9">
    <source>
        <dbReference type="Proteomes" id="UP001500221"/>
    </source>
</evidence>
<evidence type="ECO:0000256" key="6">
    <source>
        <dbReference type="SAM" id="Phobius"/>
    </source>
</evidence>
<name>A0ABP9Q020_9ACTN</name>
<evidence type="ECO:0000256" key="5">
    <source>
        <dbReference type="ARBA" id="ARBA00023136"/>
    </source>
</evidence>
<reference evidence="9" key="1">
    <citation type="journal article" date="2019" name="Int. J. Syst. Evol. Microbiol.">
        <title>The Global Catalogue of Microorganisms (GCM) 10K type strain sequencing project: providing services to taxonomists for standard genome sequencing and annotation.</title>
        <authorList>
            <consortium name="The Broad Institute Genomics Platform"/>
            <consortium name="The Broad Institute Genome Sequencing Center for Infectious Disease"/>
            <person name="Wu L."/>
            <person name="Ma J."/>
        </authorList>
    </citation>
    <scope>NUCLEOTIDE SEQUENCE [LARGE SCALE GENOMIC DNA]</scope>
    <source>
        <strain evidence="9">JCM 18459</strain>
    </source>
</reference>
<feature type="transmembrane region" description="Helical" evidence="6">
    <location>
        <begin position="12"/>
        <end position="34"/>
    </location>
</feature>
<keyword evidence="3 6" id="KW-0812">Transmembrane</keyword>
<organism evidence="8 9">
    <name type="scientific">Nocardioides marinquilinus</name>
    <dbReference type="NCBI Taxonomy" id="1210400"/>
    <lineage>
        <taxon>Bacteria</taxon>
        <taxon>Bacillati</taxon>
        <taxon>Actinomycetota</taxon>
        <taxon>Actinomycetes</taxon>
        <taxon>Propionibacteriales</taxon>
        <taxon>Nocardioidaceae</taxon>
        <taxon>Nocardioides</taxon>
    </lineage>
</organism>
<comment type="caution">
    <text evidence="8">The sequence shown here is derived from an EMBL/GenBank/DDBJ whole genome shotgun (WGS) entry which is preliminary data.</text>
</comment>
<evidence type="ECO:0000256" key="1">
    <source>
        <dbReference type="ARBA" id="ARBA00004236"/>
    </source>
</evidence>
<dbReference type="Pfam" id="PF13190">
    <property type="entry name" value="PDGLE"/>
    <property type="match status" value="1"/>
</dbReference>